<evidence type="ECO:0000313" key="29">
    <source>
        <dbReference type="Proteomes" id="UP001458880"/>
    </source>
</evidence>
<keyword evidence="29" id="KW-1185">Reference proteome</keyword>
<dbReference type="Gene3D" id="2.60.40.1730">
    <property type="entry name" value="tricorn interacting facor f3 domain"/>
    <property type="match status" value="1"/>
</dbReference>
<dbReference type="PANTHER" id="PTHR11533:SF294">
    <property type="entry name" value="THYROTROPIN-RELEASING HORMONE-DEGRADING ECTOENZYME"/>
    <property type="match status" value="1"/>
</dbReference>
<feature type="binding site" evidence="22">
    <location>
        <position position="402"/>
    </location>
    <ligand>
        <name>Zn(2+)</name>
        <dbReference type="ChEBI" id="CHEBI:29105"/>
        <note>catalytic</note>
    </ligand>
</feature>
<evidence type="ECO:0000256" key="5">
    <source>
        <dbReference type="ARBA" id="ARBA00022438"/>
    </source>
</evidence>
<keyword evidence="20" id="KW-0449">Lipoprotein</keyword>
<feature type="domain" description="Aminopeptidase N-like N-terminal" evidence="27">
    <location>
        <begin position="100"/>
        <end position="293"/>
    </location>
</feature>
<organism evidence="28 29">
    <name type="scientific">Popillia japonica</name>
    <name type="common">Japanese beetle</name>
    <dbReference type="NCBI Taxonomy" id="7064"/>
    <lineage>
        <taxon>Eukaryota</taxon>
        <taxon>Metazoa</taxon>
        <taxon>Ecdysozoa</taxon>
        <taxon>Arthropoda</taxon>
        <taxon>Hexapoda</taxon>
        <taxon>Insecta</taxon>
        <taxon>Pterygota</taxon>
        <taxon>Neoptera</taxon>
        <taxon>Endopterygota</taxon>
        <taxon>Coleoptera</taxon>
        <taxon>Polyphaga</taxon>
        <taxon>Scarabaeiformia</taxon>
        <taxon>Scarabaeidae</taxon>
        <taxon>Rutelinae</taxon>
        <taxon>Popillia</taxon>
    </lineage>
</organism>
<feature type="domain" description="ERAP1-like C-terminal" evidence="26">
    <location>
        <begin position="630"/>
        <end position="948"/>
    </location>
</feature>
<keyword evidence="10 22" id="KW-0479">Metal-binding</keyword>
<dbReference type="InterPro" id="IPR024571">
    <property type="entry name" value="ERAP1-like_C_dom"/>
</dbReference>
<feature type="transmembrane region" description="Helical" evidence="24">
    <location>
        <begin position="41"/>
        <end position="64"/>
    </location>
</feature>
<keyword evidence="16 24" id="KW-0482">Metalloprotease</keyword>
<dbReference type="FunFam" id="2.60.40.1910:FF:000008">
    <property type="entry name" value="Aminopeptidase"/>
    <property type="match status" value="1"/>
</dbReference>
<keyword evidence="6" id="KW-1003">Cell membrane</keyword>
<keyword evidence="7" id="KW-0336">GPI-anchor</keyword>
<keyword evidence="18" id="KW-1015">Disulfide bond</keyword>
<reference evidence="28 29" key="1">
    <citation type="journal article" date="2024" name="BMC Genomics">
        <title>De novo assembly and annotation of Popillia japonica's genome with initial clues to its potential as an invasive pest.</title>
        <authorList>
            <person name="Cucini C."/>
            <person name="Boschi S."/>
            <person name="Funari R."/>
            <person name="Cardaioli E."/>
            <person name="Iannotti N."/>
            <person name="Marturano G."/>
            <person name="Paoli F."/>
            <person name="Bruttini M."/>
            <person name="Carapelli A."/>
            <person name="Frati F."/>
            <person name="Nardi F."/>
        </authorList>
    </citation>
    <scope>NUCLEOTIDE SEQUENCE [LARGE SCALE GENOMIC DNA]</scope>
    <source>
        <strain evidence="28">DMR45628</strain>
    </source>
</reference>
<keyword evidence="15 24" id="KW-1133">Transmembrane helix</keyword>
<evidence type="ECO:0000313" key="28">
    <source>
        <dbReference type="EMBL" id="KAK9737675.1"/>
    </source>
</evidence>
<evidence type="ECO:0000256" key="17">
    <source>
        <dbReference type="ARBA" id="ARBA00023136"/>
    </source>
</evidence>
<evidence type="ECO:0000256" key="3">
    <source>
        <dbReference type="ARBA" id="ARBA00004609"/>
    </source>
</evidence>
<dbReference type="AlphaFoldDB" id="A0AAW1LV10"/>
<dbReference type="GO" id="GO:0005737">
    <property type="term" value="C:cytoplasm"/>
    <property type="evidence" value="ECO:0007669"/>
    <property type="project" value="TreeGrafter"/>
</dbReference>
<evidence type="ECO:0000256" key="4">
    <source>
        <dbReference type="ARBA" id="ARBA00010136"/>
    </source>
</evidence>
<evidence type="ECO:0000256" key="1">
    <source>
        <dbReference type="ARBA" id="ARBA00000098"/>
    </source>
</evidence>
<comment type="cofactor">
    <cofactor evidence="22 24">
        <name>Zn(2+)</name>
        <dbReference type="ChEBI" id="CHEBI:29105"/>
    </cofactor>
    <text evidence="22 24">Binds 1 zinc ion per subunit.</text>
</comment>
<keyword evidence="12 24" id="KW-0378">Hydrolase</keyword>
<evidence type="ECO:0000256" key="8">
    <source>
        <dbReference type="ARBA" id="ARBA00022670"/>
    </source>
</evidence>
<feature type="binding site" evidence="22">
    <location>
        <position position="398"/>
    </location>
    <ligand>
        <name>Zn(2+)</name>
        <dbReference type="ChEBI" id="CHEBI:29105"/>
        <note>catalytic</note>
    </ligand>
</feature>
<evidence type="ECO:0000256" key="11">
    <source>
        <dbReference type="ARBA" id="ARBA00022729"/>
    </source>
</evidence>
<evidence type="ECO:0000256" key="18">
    <source>
        <dbReference type="ARBA" id="ARBA00023157"/>
    </source>
</evidence>
<keyword evidence="11" id="KW-0732">Signal</keyword>
<dbReference type="PANTHER" id="PTHR11533">
    <property type="entry name" value="PROTEASE M1 ZINC METALLOPROTEASE"/>
    <property type="match status" value="1"/>
</dbReference>
<dbReference type="SUPFAM" id="SSF55486">
    <property type="entry name" value="Metalloproteases ('zincins'), catalytic domain"/>
    <property type="match status" value="1"/>
</dbReference>
<dbReference type="GO" id="GO:0098552">
    <property type="term" value="C:side of membrane"/>
    <property type="evidence" value="ECO:0007669"/>
    <property type="project" value="UniProtKB-KW"/>
</dbReference>
<evidence type="ECO:0000256" key="10">
    <source>
        <dbReference type="ARBA" id="ARBA00022723"/>
    </source>
</evidence>
<dbReference type="GO" id="GO:0006508">
    <property type="term" value="P:proteolysis"/>
    <property type="evidence" value="ECO:0007669"/>
    <property type="project" value="UniProtKB-KW"/>
</dbReference>
<dbReference type="InterPro" id="IPR027268">
    <property type="entry name" value="Peptidase_M4/M1_CTD_sf"/>
</dbReference>
<dbReference type="GO" id="GO:0005886">
    <property type="term" value="C:plasma membrane"/>
    <property type="evidence" value="ECO:0007669"/>
    <property type="project" value="UniProtKB-SubCell"/>
</dbReference>
<dbReference type="InterPro" id="IPR001930">
    <property type="entry name" value="Peptidase_M1"/>
</dbReference>
<dbReference type="GO" id="GO:0043171">
    <property type="term" value="P:peptide catabolic process"/>
    <property type="evidence" value="ECO:0007669"/>
    <property type="project" value="TreeGrafter"/>
</dbReference>
<dbReference type="Pfam" id="PF11838">
    <property type="entry name" value="ERAP1_C"/>
    <property type="match status" value="1"/>
</dbReference>
<dbReference type="GO" id="GO:0008270">
    <property type="term" value="F:zinc ion binding"/>
    <property type="evidence" value="ECO:0007669"/>
    <property type="project" value="UniProtKB-UniRule"/>
</dbReference>
<keyword evidence="5 24" id="KW-0031">Aminopeptidase</keyword>
<feature type="active site" description="Proton acceptor" evidence="21">
    <location>
        <position position="399"/>
    </location>
</feature>
<evidence type="ECO:0000256" key="9">
    <source>
        <dbReference type="ARBA" id="ARBA00022692"/>
    </source>
</evidence>
<dbReference type="GO" id="GO:0005615">
    <property type="term" value="C:extracellular space"/>
    <property type="evidence" value="ECO:0007669"/>
    <property type="project" value="TreeGrafter"/>
</dbReference>
<keyword evidence="9 24" id="KW-0812">Transmembrane</keyword>
<evidence type="ECO:0000259" key="25">
    <source>
        <dbReference type="Pfam" id="PF01433"/>
    </source>
</evidence>
<dbReference type="PRINTS" id="PR00756">
    <property type="entry name" value="ALADIPTASE"/>
</dbReference>
<gene>
    <name evidence="28" type="ORF">QE152_g10555</name>
</gene>
<comment type="subcellular location">
    <subcellularLocation>
        <location evidence="3">Cell membrane</location>
        <topology evidence="3">Lipid-anchor</topology>
        <topology evidence="3">GPI-anchor</topology>
    </subcellularLocation>
    <subcellularLocation>
        <location evidence="2">Membrane</location>
        <topology evidence="2">Single-pass type II membrane protein</topology>
    </subcellularLocation>
</comment>
<dbReference type="SUPFAM" id="SSF63737">
    <property type="entry name" value="Leukotriene A4 hydrolase N-terminal domain"/>
    <property type="match status" value="1"/>
</dbReference>
<keyword evidence="17 24" id="KW-0472">Membrane</keyword>
<dbReference type="InterPro" id="IPR034016">
    <property type="entry name" value="M1_APN-typ"/>
</dbReference>
<evidence type="ECO:0000256" key="2">
    <source>
        <dbReference type="ARBA" id="ARBA00004606"/>
    </source>
</evidence>
<dbReference type="GO" id="GO:0070006">
    <property type="term" value="F:metalloaminopeptidase activity"/>
    <property type="evidence" value="ECO:0007669"/>
    <property type="project" value="TreeGrafter"/>
</dbReference>
<evidence type="ECO:0000256" key="6">
    <source>
        <dbReference type="ARBA" id="ARBA00022475"/>
    </source>
</evidence>
<sequence length="974" mass="112764">MVGRKIDYNSVPSVDLQNNGNQKKYTVNRGSSGDISISKPVCALFVMGAIVLAAVAAVITYFLAPSCSGHSLPASLTRGRARIEEDEPSVKYISLPRSVVPVHYRLYILPKLETDFTTFGNVTIKLKINEKTDEILLNALDLKINEHSVSVRRLKDGKFIKVLGQKYIEDSQGYSIHLEQSLSVQDEYELFMEFTGTLNDYMVGFYRSHYFIKDSNTSISRWIASTQFSPTDARRAFPCFDEPSFKAKFTISIARPSNMSTLSNMPLKDSTVIASDNITWDNYNETPLMSSYLVAFTVHDFAPYRHGVNKSFKIWTRQNLLDYAQYAFEVGPRMLSFFENYFGIKYPLPKIDVVALPDFGFNAMENWGLITFRESGLLLDRLSSTISHNRAVSLTLGHELAHFWFGNLVTPKGWDDLWLKEGFSTYFEYLAVDKIHPDWQILDEFFYDQTYTAMRTDRFISSRPIHFKVENSNDIRQVFDAISYSKGASLVNQVANILGEDTFKEGLRKFLNNNSFANADHDDLWDALTEQAHIDGALDKNLSMRVIMKGWIDQAGFPVVTVTPDYEKNVLKFSQRRFILNGKVQTKSDESWWIPISYTTNNNTKLEDGKPKFWLDSYKEESVNLTHIQWYLVNLKQNYYIVNYDEKNWKALSDMIMYLPPVIRAQLVGDSMNLARAGIIDYSIPLNLIKVIGAHDRDIIFVPLELIFSETDFLYNILFNTPAFGVYEKYFWTIFNFPLETVDFDESPSERYIKKRIRRLVLPQACRKPNEKCAITARQIFRSWKDNNYRVFPNIRSVVYCTAIRDGDDEDWEFAYNQYLKALSVSEKQTILSALGCSSKHWMLSKYLEMMISNTSGIRKQDGSVVFDAVASNIYGHNLAFDFIRNKWKEINEYFGEGFRTVSRMVESLPTFMNTPEHLKQLEIFRDENKYNLKATNRAFTNTIEKVKTNIQWMKLNYKSVESWLKQQVQHYQI</sequence>
<accession>A0AAW1LV10</accession>
<dbReference type="InterPro" id="IPR014782">
    <property type="entry name" value="Peptidase_M1_dom"/>
</dbReference>
<evidence type="ECO:0000256" key="14">
    <source>
        <dbReference type="ARBA" id="ARBA00022968"/>
    </source>
</evidence>
<evidence type="ECO:0000256" key="22">
    <source>
        <dbReference type="PIRSR" id="PIRSR634016-3"/>
    </source>
</evidence>
<dbReference type="EMBL" id="JASPKY010000097">
    <property type="protein sequence ID" value="KAK9737675.1"/>
    <property type="molecule type" value="Genomic_DNA"/>
</dbReference>
<evidence type="ECO:0000256" key="12">
    <source>
        <dbReference type="ARBA" id="ARBA00022801"/>
    </source>
</evidence>
<evidence type="ECO:0000256" key="19">
    <source>
        <dbReference type="ARBA" id="ARBA00023180"/>
    </source>
</evidence>
<dbReference type="CDD" id="cd09601">
    <property type="entry name" value="M1_APN-Q_like"/>
    <property type="match status" value="1"/>
</dbReference>
<dbReference type="Gene3D" id="1.25.50.20">
    <property type="match status" value="1"/>
</dbReference>
<dbReference type="Gene3D" id="2.60.40.1910">
    <property type="match status" value="1"/>
</dbReference>
<evidence type="ECO:0000256" key="15">
    <source>
        <dbReference type="ARBA" id="ARBA00022989"/>
    </source>
</evidence>
<feature type="binding site" evidence="22">
    <location>
        <position position="421"/>
    </location>
    <ligand>
        <name>Zn(2+)</name>
        <dbReference type="ChEBI" id="CHEBI:29105"/>
        <note>catalytic</note>
    </ligand>
</feature>
<comment type="caution">
    <text evidence="28">The sequence shown here is derived from an EMBL/GenBank/DDBJ whole genome shotgun (WGS) entry which is preliminary data.</text>
</comment>
<dbReference type="GO" id="GO:0042277">
    <property type="term" value="F:peptide binding"/>
    <property type="evidence" value="ECO:0007669"/>
    <property type="project" value="TreeGrafter"/>
</dbReference>
<keyword evidence="19" id="KW-0325">Glycoprotein</keyword>
<dbReference type="Proteomes" id="UP001458880">
    <property type="component" value="Unassembled WGS sequence"/>
</dbReference>
<dbReference type="InterPro" id="IPR042097">
    <property type="entry name" value="Aminopeptidase_N-like_N_sf"/>
</dbReference>
<dbReference type="InterPro" id="IPR050344">
    <property type="entry name" value="Peptidase_M1_aminopeptidases"/>
</dbReference>
<comment type="catalytic activity">
    <reaction evidence="1">
        <text>Release of an N-terminal amino acid, Xaa-|-Yaa- from a peptide, amide or arylamide. Xaa is preferably Ala, but may be most amino acids including Pro (slow action). When a terminal hydrophobic residue is followed by a prolyl residue, the two may be released as an intact Xaa-Pro dipeptide.</text>
        <dbReference type="EC" id="3.4.11.2"/>
    </reaction>
</comment>
<dbReference type="InterPro" id="IPR045357">
    <property type="entry name" value="Aminopeptidase_N-like_N"/>
</dbReference>
<name>A0AAW1LV10_POPJA</name>
<keyword evidence="8 24" id="KW-0645">Protease</keyword>
<evidence type="ECO:0000256" key="24">
    <source>
        <dbReference type="RuleBase" id="RU364040"/>
    </source>
</evidence>
<keyword evidence="13 22" id="KW-0862">Zinc</keyword>
<evidence type="ECO:0000256" key="13">
    <source>
        <dbReference type="ARBA" id="ARBA00022833"/>
    </source>
</evidence>
<dbReference type="Gene3D" id="1.10.390.10">
    <property type="entry name" value="Neutral Protease Domain 2"/>
    <property type="match status" value="1"/>
</dbReference>
<evidence type="ECO:0000256" key="21">
    <source>
        <dbReference type="PIRSR" id="PIRSR634016-1"/>
    </source>
</evidence>
<evidence type="ECO:0000256" key="7">
    <source>
        <dbReference type="ARBA" id="ARBA00022622"/>
    </source>
</evidence>
<dbReference type="Pfam" id="PF01433">
    <property type="entry name" value="Peptidase_M1"/>
    <property type="match status" value="1"/>
</dbReference>
<evidence type="ECO:0000256" key="23">
    <source>
        <dbReference type="PIRSR" id="PIRSR634016-4"/>
    </source>
</evidence>
<feature type="site" description="Transition state stabilizer" evidence="23">
    <location>
        <position position="484"/>
    </location>
</feature>
<dbReference type="Pfam" id="PF17900">
    <property type="entry name" value="Peptidase_M1_N"/>
    <property type="match status" value="1"/>
</dbReference>
<dbReference type="EC" id="3.4.11.-" evidence="24"/>
<evidence type="ECO:0000259" key="27">
    <source>
        <dbReference type="Pfam" id="PF17900"/>
    </source>
</evidence>
<keyword evidence="14" id="KW-0735">Signal-anchor</keyword>
<dbReference type="FunFam" id="1.25.50.20:FF:000001">
    <property type="entry name" value="Aminopeptidase"/>
    <property type="match status" value="1"/>
</dbReference>
<feature type="domain" description="Peptidase M1 membrane alanine aminopeptidase" evidence="25">
    <location>
        <begin position="326"/>
        <end position="551"/>
    </location>
</feature>
<proteinExistence type="inferred from homology"/>
<dbReference type="FunFam" id="2.60.40.1730:FF:000012">
    <property type="entry name" value="Aminopeptidase N"/>
    <property type="match status" value="1"/>
</dbReference>
<dbReference type="GO" id="GO:0016285">
    <property type="term" value="F:alanyl aminopeptidase activity"/>
    <property type="evidence" value="ECO:0007669"/>
    <property type="project" value="UniProtKB-EC"/>
</dbReference>
<evidence type="ECO:0000256" key="20">
    <source>
        <dbReference type="ARBA" id="ARBA00023288"/>
    </source>
</evidence>
<dbReference type="FunFam" id="1.10.390.10:FF:000013">
    <property type="entry name" value="Aminopeptidase N"/>
    <property type="match status" value="1"/>
</dbReference>
<evidence type="ECO:0000256" key="16">
    <source>
        <dbReference type="ARBA" id="ARBA00023049"/>
    </source>
</evidence>
<protein>
    <recommendedName>
        <fullName evidence="24">Aminopeptidase</fullName>
        <ecNumber evidence="24">3.4.11.-</ecNumber>
    </recommendedName>
</protein>
<comment type="similarity">
    <text evidence="4 24">Belongs to the peptidase M1 family.</text>
</comment>
<evidence type="ECO:0000259" key="26">
    <source>
        <dbReference type="Pfam" id="PF11838"/>
    </source>
</evidence>